<proteinExistence type="predicted"/>
<sequence>MYGIFVQRIRTLNSSTTNSLKMALPIPKKNSYTIALSFPSNTALLERASRFSIFAPAANNSLGTSSIPSNSSPNSHKVKQEPVVLDSNTNSSNPIVPNHNKKISKAKRARELSFDYSVMVF</sequence>
<dbReference type="AlphaFoldDB" id="A0A7J7HNS0"/>
<comment type="caution">
    <text evidence="2">The sequence shown here is derived from an EMBL/GenBank/DDBJ whole genome shotgun (WGS) entry which is preliminary data.</text>
</comment>
<keyword evidence="3" id="KW-1185">Reference proteome</keyword>
<evidence type="ECO:0000313" key="3">
    <source>
        <dbReference type="Proteomes" id="UP000593564"/>
    </source>
</evidence>
<feature type="region of interest" description="Disordered" evidence="1">
    <location>
        <begin position="85"/>
        <end position="104"/>
    </location>
</feature>
<evidence type="ECO:0000313" key="2">
    <source>
        <dbReference type="EMBL" id="KAF5954523.1"/>
    </source>
</evidence>
<reference evidence="3" key="1">
    <citation type="journal article" date="2020" name="Nat. Commun.">
        <title>Genome assembly of wild tea tree DASZ reveals pedigree and selection history of tea varieties.</title>
        <authorList>
            <person name="Zhang W."/>
            <person name="Zhang Y."/>
            <person name="Qiu H."/>
            <person name="Guo Y."/>
            <person name="Wan H."/>
            <person name="Zhang X."/>
            <person name="Scossa F."/>
            <person name="Alseekh S."/>
            <person name="Zhang Q."/>
            <person name="Wang P."/>
            <person name="Xu L."/>
            <person name="Schmidt M.H."/>
            <person name="Jia X."/>
            <person name="Li D."/>
            <person name="Zhu A."/>
            <person name="Guo F."/>
            <person name="Chen W."/>
            <person name="Ni D."/>
            <person name="Usadel B."/>
            <person name="Fernie A.R."/>
            <person name="Wen W."/>
        </authorList>
    </citation>
    <scope>NUCLEOTIDE SEQUENCE [LARGE SCALE GENOMIC DNA]</scope>
    <source>
        <strain evidence="3">cv. G240</strain>
    </source>
</reference>
<name>A0A7J7HNS0_CAMSI</name>
<evidence type="ECO:0000256" key="1">
    <source>
        <dbReference type="SAM" id="MobiDB-lite"/>
    </source>
</evidence>
<accession>A0A7J7HNS0</accession>
<reference evidence="2 3" key="2">
    <citation type="submission" date="2020-07" db="EMBL/GenBank/DDBJ databases">
        <title>Genome assembly of wild tea tree DASZ reveals pedigree and selection history of tea varieties.</title>
        <authorList>
            <person name="Zhang W."/>
        </authorList>
    </citation>
    <scope>NUCLEOTIDE SEQUENCE [LARGE SCALE GENOMIC DNA]</scope>
    <source>
        <strain evidence="3">cv. G240</strain>
        <tissue evidence="2">Leaf</tissue>
    </source>
</reference>
<dbReference type="Proteomes" id="UP000593564">
    <property type="component" value="Unassembled WGS sequence"/>
</dbReference>
<organism evidence="2 3">
    <name type="scientific">Camellia sinensis</name>
    <name type="common">Tea plant</name>
    <name type="synonym">Thea sinensis</name>
    <dbReference type="NCBI Taxonomy" id="4442"/>
    <lineage>
        <taxon>Eukaryota</taxon>
        <taxon>Viridiplantae</taxon>
        <taxon>Streptophyta</taxon>
        <taxon>Embryophyta</taxon>
        <taxon>Tracheophyta</taxon>
        <taxon>Spermatophyta</taxon>
        <taxon>Magnoliopsida</taxon>
        <taxon>eudicotyledons</taxon>
        <taxon>Gunneridae</taxon>
        <taxon>Pentapetalae</taxon>
        <taxon>asterids</taxon>
        <taxon>Ericales</taxon>
        <taxon>Theaceae</taxon>
        <taxon>Camellia</taxon>
    </lineage>
</organism>
<protein>
    <submittedName>
        <fullName evidence="2">Uncharacterized protein</fullName>
    </submittedName>
</protein>
<dbReference type="EMBL" id="JACBKZ010000003">
    <property type="protein sequence ID" value="KAF5954523.1"/>
    <property type="molecule type" value="Genomic_DNA"/>
</dbReference>
<feature type="compositionally biased region" description="Polar residues" evidence="1">
    <location>
        <begin position="86"/>
        <end position="95"/>
    </location>
</feature>
<gene>
    <name evidence="2" type="ORF">HYC85_007379</name>
</gene>